<dbReference type="Proteomes" id="UP001303046">
    <property type="component" value="Unassembled WGS sequence"/>
</dbReference>
<evidence type="ECO:0000256" key="1">
    <source>
        <dbReference type="SAM" id="MobiDB-lite"/>
    </source>
</evidence>
<evidence type="ECO:0000313" key="2">
    <source>
        <dbReference type="EMBL" id="KAK6728106.1"/>
    </source>
</evidence>
<comment type="caution">
    <text evidence="2">The sequence shown here is derived from an EMBL/GenBank/DDBJ whole genome shotgun (WGS) entry which is preliminary data.</text>
</comment>
<name>A0ABR1BNU9_NECAM</name>
<proteinExistence type="predicted"/>
<accession>A0ABR1BNU9</accession>
<feature type="compositionally biased region" description="Basic and acidic residues" evidence="1">
    <location>
        <begin position="65"/>
        <end position="75"/>
    </location>
</feature>
<evidence type="ECO:0000313" key="3">
    <source>
        <dbReference type="Proteomes" id="UP001303046"/>
    </source>
</evidence>
<sequence>MTDISLPQKLAKFQMHCSSTICMHLKGTHMLTIDPGTSAPLREQQMVQHVDIGNLRRKFKFETVRSENGRRKEESADSQTCRLVD</sequence>
<keyword evidence="3" id="KW-1185">Reference proteome</keyword>
<reference evidence="2 3" key="1">
    <citation type="submission" date="2023-08" db="EMBL/GenBank/DDBJ databases">
        <title>A Necator americanus chromosomal reference genome.</title>
        <authorList>
            <person name="Ilik V."/>
            <person name="Petrzelkova K.J."/>
            <person name="Pardy F."/>
            <person name="Fuh T."/>
            <person name="Niatou-Singa F.S."/>
            <person name="Gouil Q."/>
            <person name="Baker L."/>
            <person name="Ritchie M.E."/>
            <person name="Jex A.R."/>
            <person name="Gazzola D."/>
            <person name="Li H."/>
            <person name="Toshio Fujiwara R."/>
            <person name="Zhan B."/>
            <person name="Aroian R.V."/>
            <person name="Pafco B."/>
            <person name="Schwarz E.M."/>
        </authorList>
    </citation>
    <scope>NUCLEOTIDE SEQUENCE [LARGE SCALE GENOMIC DNA]</scope>
    <source>
        <strain evidence="2 3">Aroian</strain>
        <tissue evidence="2">Whole animal</tissue>
    </source>
</reference>
<gene>
    <name evidence="2" type="primary">Necator_chrI.g1763</name>
    <name evidence="2" type="ORF">RB195_005637</name>
</gene>
<dbReference type="EMBL" id="JAVFWL010000001">
    <property type="protein sequence ID" value="KAK6728106.1"/>
    <property type="molecule type" value="Genomic_DNA"/>
</dbReference>
<feature type="region of interest" description="Disordered" evidence="1">
    <location>
        <begin position="65"/>
        <end position="85"/>
    </location>
</feature>
<organism evidence="2 3">
    <name type="scientific">Necator americanus</name>
    <name type="common">Human hookworm</name>
    <dbReference type="NCBI Taxonomy" id="51031"/>
    <lineage>
        <taxon>Eukaryota</taxon>
        <taxon>Metazoa</taxon>
        <taxon>Ecdysozoa</taxon>
        <taxon>Nematoda</taxon>
        <taxon>Chromadorea</taxon>
        <taxon>Rhabditida</taxon>
        <taxon>Rhabditina</taxon>
        <taxon>Rhabditomorpha</taxon>
        <taxon>Strongyloidea</taxon>
        <taxon>Ancylostomatidae</taxon>
        <taxon>Bunostominae</taxon>
        <taxon>Necator</taxon>
    </lineage>
</organism>
<protein>
    <submittedName>
        <fullName evidence="2">Uncharacterized protein</fullName>
    </submittedName>
</protein>